<proteinExistence type="predicted"/>
<dbReference type="EMBL" id="JBJJXI010000148">
    <property type="protein sequence ID" value="KAL3386122.1"/>
    <property type="molecule type" value="Genomic_DNA"/>
</dbReference>
<evidence type="ECO:0008006" key="5">
    <source>
        <dbReference type="Google" id="ProtNLM"/>
    </source>
</evidence>
<dbReference type="PANTHER" id="PTHR31965:SF1">
    <property type="entry name" value="TRANSMEMBRANE PROTEIN 42"/>
    <property type="match status" value="1"/>
</dbReference>
<organism evidence="3 4">
    <name type="scientific">Trichogramma kaykai</name>
    <dbReference type="NCBI Taxonomy" id="54128"/>
    <lineage>
        <taxon>Eukaryota</taxon>
        <taxon>Metazoa</taxon>
        <taxon>Ecdysozoa</taxon>
        <taxon>Arthropoda</taxon>
        <taxon>Hexapoda</taxon>
        <taxon>Insecta</taxon>
        <taxon>Pterygota</taxon>
        <taxon>Neoptera</taxon>
        <taxon>Endopterygota</taxon>
        <taxon>Hymenoptera</taxon>
        <taxon>Apocrita</taxon>
        <taxon>Proctotrupomorpha</taxon>
        <taxon>Chalcidoidea</taxon>
        <taxon>Trichogrammatidae</taxon>
        <taxon>Trichogramma</taxon>
    </lineage>
</organism>
<gene>
    <name evidence="3" type="ORF">TKK_018333</name>
</gene>
<feature type="transmembrane region" description="Helical" evidence="2">
    <location>
        <begin position="101"/>
        <end position="118"/>
    </location>
</feature>
<feature type="compositionally biased region" description="Acidic residues" evidence="1">
    <location>
        <begin position="134"/>
        <end position="144"/>
    </location>
</feature>
<feature type="transmembrane region" description="Helical" evidence="2">
    <location>
        <begin position="12"/>
        <end position="29"/>
    </location>
</feature>
<feature type="transmembrane region" description="Helical" evidence="2">
    <location>
        <begin position="75"/>
        <end position="95"/>
    </location>
</feature>
<evidence type="ECO:0000256" key="1">
    <source>
        <dbReference type="SAM" id="MobiDB-lite"/>
    </source>
</evidence>
<evidence type="ECO:0000313" key="3">
    <source>
        <dbReference type="EMBL" id="KAL3386122.1"/>
    </source>
</evidence>
<dbReference type="Proteomes" id="UP001627154">
    <property type="component" value="Unassembled WGS sequence"/>
</dbReference>
<accession>A0ABD2VZC6</accession>
<dbReference type="InterPro" id="IPR039632">
    <property type="entry name" value="TMEM42"/>
</dbReference>
<dbReference type="InterPro" id="IPR037185">
    <property type="entry name" value="EmrE-like"/>
</dbReference>
<keyword evidence="2" id="KW-0812">Transmembrane</keyword>
<dbReference type="SUPFAM" id="SSF103481">
    <property type="entry name" value="Multidrug resistance efflux transporter EmrE"/>
    <property type="match status" value="1"/>
</dbReference>
<keyword evidence="2" id="KW-0472">Membrane</keyword>
<feature type="region of interest" description="Disordered" evidence="1">
    <location>
        <begin position="126"/>
        <end position="157"/>
    </location>
</feature>
<protein>
    <recommendedName>
        <fullName evidence="5">Transmembrane protein 42</fullName>
    </recommendedName>
</protein>
<name>A0ABD2VZC6_9HYME</name>
<evidence type="ECO:0000313" key="4">
    <source>
        <dbReference type="Proteomes" id="UP001627154"/>
    </source>
</evidence>
<comment type="caution">
    <text evidence="3">The sequence shown here is derived from an EMBL/GenBank/DDBJ whole genome shotgun (WGS) entry which is preliminary data.</text>
</comment>
<feature type="transmembrane region" description="Helical" evidence="2">
    <location>
        <begin position="41"/>
        <end position="63"/>
    </location>
</feature>
<keyword evidence="4" id="KW-1185">Reference proteome</keyword>
<dbReference type="AlphaFoldDB" id="A0ABD2VZC6"/>
<reference evidence="3 4" key="1">
    <citation type="journal article" date="2024" name="bioRxiv">
        <title>A reference genome for Trichogramma kaykai: A tiny desert-dwelling parasitoid wasp with competing sex-ratio distorters.</title>
        <authorList>
            <person name="Culotta J."/>
            <person name="Lindsey A.R."/>
        </authorList>
    </citation>
    <scope>NUCLEOTIDE SEQUENCE [LARGE SCALE GENOMIC DNA]</scope>
    <source>
        <strain evidence="3 4">KSX58</strain>
    </source>
</reference>
<keyword evidence="2" id="KW-1133">Transmembrane helix</keyword>
<sequence length="157" mass="16465">MSSSSNNNNIRLAVLSGGFATAGGVLGKYGMDVTVEDSWSLLAKCLLLAAMIGSNTLGCTMYVKSLAASASSLPCTIASSSVNYFCSAILGTLLFGETTSLYWWSGTSLVLLGLLLICNAPPTTTTSEANCDDRVDDDDDDDDDSTRANAPRRGKRD</sequence>
<dbReference type="PANTHER" id="PTHR31965">
    <property type="entry name" value="TRANSMEMBRANE PROTEIN 42"/>
    <property type="match status" value="1"/>
</dbReference>
<evidence type="ECO:0000256" key="2">
    <source>
        <dbReference type="SAM" id="Phobius"/>
    </source>
</evidence>